<dbReference type="OrthoDB" id="9807853at2"/>
<dbReference type="Proteomes" id="UP000017842">
    <property type="component" value="Unassembled WGS sequence"/>
</dbReference>
<dbReference type="InterPro" id="IPR025230">
    <property type="entry name" value="DUF4172"/>
</dbReference>
<evidence type="ECO:0000313" key="5">
    <source>
        <dbReference type="Proteomes" id="UP000017842"/>
    </source>
</evidence>
<feature type="binding site" evidence="2">
    <location>
        <begin position="210"/>
        <end position="217"/>
    </location>
    <ligand>
        <name>ATP</name>
        <dbReference type="ChEBI" id="CHEBI:30616"/>
    </ligand>
</feature>
<dbReference type="PATRIC" id="fig|1116472.3.peg.959"/>
<dbReference type="Pfam" id="PF02661">
    <property type="entry name" value="Fic"/>
    <property type="match status" value="1"/>
</dbReference>
<comment type="caution">
    <text evidence="4">The sequence shown here is derived from an EMBL/GenBank/DDBJ whole genome shotgun (WGS) entry which is preliminary data.</text>
</comment>
<dbReference type="EMBL" id="AYLO01000033">
    <property type="protein sequence ID" value="ESS73161.1"/>
    <property type="molecule type" value="Genomic_DNA"/>
</dbReference>
<feature type="binding site" evidence="2">
    <location>
        <begin position="247"/>
        <end position="248"/>
    </location>
    <ligand>
        <name>ATP</name>
        <dbReference type="ChEBI" id="CHEBI:30616"/>
    </ligand>
</feature>
<dbReference type="Gene3D" id="1.10.3290.10">
    <property type="entry name" value="Fido-like domain"/>
    <property type="match status" value="1"/>
</dbReference>
<dbReference type="Pfam" id="PF13776">
    <property type="entry name" value="DUF4172"/>
    <property type="match status" value="1"/>
</dbReference>
<evidence type="ECO:0000256" key="1">
    <source>
        <dbReference type="PIRSR" id="PIRSR640198-1"/>
    </source>
</evidence>
<dbReference type="SUPFAM" id="SSF140931">
    <property type="entry name" value="Fic-like"/>
    <property type="match status" value="1"/>
</dbReference>
<dbReference type="InterPro" id="IPR003812">
    <property type="entry name" value="Fido"/>
</dbReference>
<dbReference type="PANTHER" id="PTHR13504">
    <property type="entry name" value="FIDO DOMAIN-CONTAINING PROTEIN DDB_G0283145"/>
    <property type="match status" value="1"/>
</dbReference>
<name>V5E0T3_9GAMM</name>
<dbReference type="InterPro" id="IPR040198">
    <property type="entry name" value="Fido_containing"/>
</dbReference>
<evidence type="ECO:0000256" key="2">
    <source>
        <dbReference type="PIRSR" id="PIRSR640198-2"/>
    </source>
</evidence>
<accession>V5E0T3</accession>
<evidence type="ECO:0000313" key="4">
    <source>
        <dbReference type="EMBL" id="ESS73161.1"/>
    </source>
</evidence>
<dbReference type="eggNOG" id="COG3177">
    <property type="taxonomic scope" value="Bacteria"/>
</dbReference>
<reference evidence="4 5" key="1">
    <citation type="journal article" date="2013" name="Genome Announc.">
        <title>Draft Genome Sequence of the Methanotrophic Gammaproteobacterium Methyloglobulus morosus DSM 22980 Strain KoM1.</title>
        <authorList>
            <person name="Poehlein A."/>
            <person name="Deutzmann J.S."/>
            <person name="Daniel R."/>
            <person name="Simeonova D.D."/>
        </authorList>
    </citation>
    <scope>NUCLEOTIDE SEQUENCE [LARGE SCALE GENOMIC DNA]</scope>
    <source>
        <strain evidence="4 5">KoM1</strain>
    </source>
</reference>
<dbReference type="PANTHER" id="PTHR13504:SF33">
    <property type="entry name" value="FIC FAMILY PROTEIN"/>
    <property type="match status" value="1"/>
</dbReference>
<dbReference type="AlphaFoldDB" id="V5E0T3"/>
<dbReference type="InterPro" id="IPR036388">
    <property type="entry name" value="WH-like_DNA-bd_sf"/>
</dbReference>
<protein>
    <recommendedName>
        <fullName evidence="3">Fido domain-containing protein</fullName>
    </recommendedName>
</protein>
<dbReference type="PROSITE" id="PS51459">
    <property type="entry name" value="FIDO"/>
    <property type="match status" value="1"/>
</dbReference>
<dbReference type="InterPro" id="IPR036597">
    <property type="entry name" value="Fido-like_dom_sf"/>
</dbReference>
<gene>
    <name evidence="4" type="ORF">MGMO_34c00050</name>
</gene>
<dbReference type="STRING" id="1116472.MGMO_34c00050"/>
<evidence type="ECO:0000259" key="3">
    <source>
        <dbReference type="PROSITE" id="PS51459"/>
    </source>
</evidence>
<organism evidence="4 5">
    <name type="scientific">Methyloglobulus morosus KoM1</name>
    <dbReference type="NCBI Taxonomy" id="1116472"/>
    <lineage>
        <taxon>Bacteria</taxon>
        <taxon>Pseudomonadati</taxon>
        <taxon>Pseudomonadota</taxon>
        <taxon>Gammaproteobacteria</taxon>
        <taxon>Methylococcales</taxon>
        <taxon>Methylococcaceae</taxon>
        <taxon>Methyloglobulus</taxon>
    </lineage>
</organism>
<sequence>MVWNWQQPDWPHFSYEALPLVGYDNRLLLGAGLLFGAFKHLDVDEKSQLTIELISNEALKTSEIEGEYLDRDSLQSSIRRQFGLVSDNRKIPPAEQGIAQVMVNLYQGFQLPLSHATLFNWHTMLTNGRRDLNDIGRYRTHQEPMQIVSGQVHSPKIHYEAPPSAQVMSEMDRFIDWFNATAPDGNSPLPALVRAGIAHLYFESIHPFEDGNGRIGRAIAEKALAQCLGQPTLIAIAHIIERNKKAYYSALEQANKVNEITAWLIYFADTILSAQSHTQVRLEFLIKKAKLYDRLRGQLNVRQEKALARMFRAGPEGFKEGLSAEKYLSITGTTRPTATRDLQDLVIKGALTRTGERKYTRYYLNLES</sequence>
<keyword evidence="2" id="KW-0547">Nucleotide-binding</keyword>
<keyword evidence="2" id="KW-0067">ATP-binding</keyword>
<keyword evidence="5" id="KW-1185">Reference proteome</keyword>
<feature type="active site" evidence="1">
    <location>
        <position position="206"/>
    </location>
</feature>
<dbReference type="Gene3D" id="1.10.10.10">
    <property type="entry name" value="Winged helix-like DNA-binding domain superfamily/Winged helix DNA-binding domain"/>
    <property type="match status" value="1"/>
</dbReference>
<dbReference type="RefSeq" id="WP_023493824.1">
    <property type="nucleotide sequence ID" value="NZ_AYLO01000033.1"/>
</dbReference>
<dbReference type="GO" id="GO:0005524">
    <property type="term" value="F:ATP binding"/>
    <property type="evidence" value="ECO:0007669"/>
    <property type="project" value="UniProtKB-KW"/>
</dbReference>
<proteinExistence type="predicted"/>
<feature type="binding site" evidence="2">
    <location>
        <position position="255"/>
    </location>
    <ligand>
        <name>ATP</name>
        <dbReference type="ChEBI" id="CHEBI:30616"/>
    </ligand>
</feature>
<feature type="domain" description="Fido" evidence="3">
    <location>
        <begin position="113"/>
        <end position="269"/>
    </location>
</feature>